<comment type="caution">
    <text evidence="3">The sequence shown here is derived from an EMBL/GenBank/DDBJ whole genome shotgun (WGS) entry which is preliminary data.</text>
</comment>
<sequence length="114" mass="12345">MHSMNRPRIQELTAFLSAVEAEGFSAAARRMGDSRSGVSKSVSALERRLGVQLLHRSTRVVKVTDAGRQYYESMKPLPDELAQADGELKSSAQELSGRVRIAAGGCICCRFGSS</sequence>
<evidence type="ECO:0000313" key="4">
    <source>
        <dbReference type="Proteomes" id="UP001200741"/>
    </source>
</evidence>
<comment type="similarity">
    <text evidence="1">Belongs to the LysR transcriptional regulatory family.</text>
</comment>
<dbReference type="RefSeq" id="WP_233373608.1">
    <property type="nucleotide sequence ID" value="NZ_JAJTWU010000008.1"/>
</dbReference>
<dbReference type="SUPFAM" id="SSF46785">
    <property type="entry name" value="Winged helix' DNA-binding domain"/>
    <property type="match status" value="1"/>
</dbReference>
<proteinExistence type="inferred from homology"/>
<feature type="domain" description="HTH lysR-type" evidence="2">
    <location>
        <begin position="7"/>
        <end position="64"/>
    </location>
</feature>
<dbReference type="InterPro" id="IPR000847">
    <property type="entry name" value="LysR_HTH_N"/>
</dbReference>
<organism evidence="3 4">
    <name type="scientific">Pelomonas cellulosilytica</name>
    <dbReference type="NCBI Taxonomy" id="2906762"/>
    <lineage>
        <taxon>Bacteria</taxon>
        <taxon>Pseudomonadati</taxon>
        <taxon>Pseudomonadota</taxon>
        <taxon>Betaproteobacteria</taxon>
        <taxon>Burkholderiales</taxon>
        <taxon>Sphaerotilaceae</taxon>
        <taxon>Roseateles</taxon>
    </lineage>
</organism>
<protein>
    <submittedName>
        <fullName evidence="3">LysR family transcriptional regulator</fullName>
    </submittedName>
</protein>
<gene>
    <name evidence="3" type="ORF">LXT13_19365</name>
</gene>
<evidence type="ECO:0000256" key="1">
    <source>
        <dbReference type="ARBA" id="ARBA00009437"/>
    </source>
</evidence>
<evidence type="ECO:0000259" key="2">
    <source>
        <dbReference type="PROSITE" id="PS50931"/>
    </source>
</evidence>
<dbReference type="PROSITE" id="PS50931">
    <property type="entry name" value="HTH_LYSR"/>
    <property type="match status" value="1"/>
</dbReference>
<name>A0ABS8Y3H6_9BURK</name>
<dbReference type="InterPro" id="IPR036388">
    <property type="entry name" value="WH-like_DNA-bd_sf"/>
</dbReference>
<reference evidence="3 4" key="1">
    <citation type="submission" date="2021-12" db="EMBL/GenBank/DDBJ databases">
        <title>Genome seq of P8.</title>
        <authorList>
            <person name="Seo T."/>
        </authorList>
    </citation>
    <scope>NUCLEOTIDE SEQUENCE [LARGE SCALE GENOMIC DNA]</scope>
    <source>
        <strain evidence="3 4">P8</strain>
    </source>
</reference>
<dbReference type="PANTHER" id="PTHR30537">
    <property type="entry name" value="HTH-TYPE TRANSCRIPTIONAL REGULATOR"/>
    <property type="match status" value="1"/>
</dbReference>
<dbReference type="InterPro" id="IPR058163">
    <property type="entry name" value="LysR-type_TF_proteobact-type"/>
</dbReference>
<keyword evidence="4" id="KW-1185">Reference proteome</keyword>
<dbReference type="EMBL" id="JAJTWU010000008">
    <property type="protein sequence ID" value="MCE4556560.1"/>
    <property type="molecule type" value="Genomic_DNA"/>
</dbReference>
<accession>A0ABS8Y3H6</accession>
<dbReference type="InterPro" id="IPR036390">
    <property type="entry name" value="WH_DNA-bd_sf"/>
</dbReference>
<dbReference type="Pfam" id="PF00126">
    <property type="entry name" value="HTH_1"/>
    <property type="match status" value="1"/>
</dbReference>
<dbReference type="PANTHER" id="PTHR30537:SF5">
    <property type="entry name" value="HTH-TYPE TRANSCRIPTIONAL ACTIVATOR TTDR-RELATED"/>
    <property type="match status" value="1"/>
</dbReference>
<evidence type="ECO:0000313" key="3">
    <source>
        <dbReference type="EMBL" id="MCE4556560.1"/>
    </source>
</evidence>
<dbReference type="Proteomes" id="UP001200741">
    <property type="component" value="Unassembled WGS sequence"/>
</dbReference>
<dbReference type="Gene3D" id="1.10.10.10">
    <property type="entry name" value="Winged helix-like DNA-binding domain superfamily/Winged helix DNA-binding domain"/>
    <property type="match status" value="1"/>
</dbReference>